<dbReference type="InterPro" id="IPR003615">
    <property type="entry name" value="HNH_nuc"/>
</dbReference>
<reference evidence="2" key="1">
    <citation type="submission" date="2020-04" db="EMBL/GenBank/DDBJ databases">
        <title>Draft genome resource of the tomato pathogen Pseudocercospora fuligena.</title>
        <authorList>
            <person name="Zaccaron A."/>
        </authorList>
    </citation>
    <scope>NUCLEOTIDE SEQUENCE</scope>
    <source>
        <strain evidence="2">PF001</strain>
    </source>
</reference>
<protein>
    <recommendedName>
        <fullName evidence="1">HNH nuclease domain-containing protein</fullName>
    </recommendedName>
</protein>
<keyword evidence="3" id="KW-1185">Reference proteome</keyword>
<name>A0A8H6VI32_9PEZI</name>
<dbReference type="Pfam" id="PF13391">
    <property type="entry name" value="HNH_2"/>
    <property type="match status" value="1"/>
</dbReference>
<dbReference type="Proteomes" id="UP000660729">
    <property type="component" value="Unassembled WGS sequence"/>
</dbReference>
<evidence type="ECO:0000259" key="1">
    <source>
        <dbReference type="Pfam" id="PF13391"/>
    </source>
</evidence>
<organism evidence="2 3">
    <name type="scientific">Pseudocercospora fuligena</name>
    <dbReference type="NCBI Taxonomy" id="685502"/>
    <lineage>
        <taxon>Eukaryota</taxon>
        <taxon>Fungi</taxon>
        <taxon>Dikarya</taxon>
        <taxon>Ascomycota</taxon>
        <taxon>Pezizomycotina</taxon>
        <taxon>Dothideomycetes</taxon>
        <taxon>Dothideomycetidae</taxon>
        <taxon>Mycosphaerellales</taxon>
        <taxon>Mycosphaerellaceae</taxon>
        <taxon>Pseudocercospora</taxon>
    </lineage>
</organism>
<feature type="domain" description="HNH nuclease" evidence="1">
    <location>
        <begin position="211"/>
        <end position="278"/>
    </location>
</feature>
<accession>A0A8H6VI32</accession>
<comment type="caution">
    <text evidence="2">The sequence shown here is derived from an EMBL/GenBank/DDBJ whole genome shotgun (WGS) entry which is preliminary data.</text>
</comment>
<proteinExistence type="predicted"/>
<gene>
    <name evidence="2" type="ORF">HII31_11174</name>
</gene>
<dbReference type="OrthoDB" id="3692938at2759"/>
<sequence length="446" mass="51751">MSGLTLPQKVLDAAQALTEARSGILYDELKQRYRENRRTTTRVSSSSSFKHSDFFSEWQNERMKIMNDSMKFLETCIEVIQNDQSITATRRRNFTRAVRERREVLRYEKLRHEISFKFANEQIAAEDESSDHLLEFLAAFAGADNLLSAYDELLRQYLDGKQINPGKTLAINDHVPRTKHSQWQTHFRESCREFYDAEDLDRESAAGNLFCVVTGQYWKVEEFKTAHIVPWYLGGRTAAYMFGIPPEHGDRQVIWNKQNSLPMCDKIERLFDNHQVTIAPGSNAGEFIFLVFDLHAGKQELKLRDGSKIKIEDLHGQPLQFRNDNRPRPEYVFWHFLFTLKRRRVAGVMEWEFDQEKIALKFPQKEQKIALQQMFGRKTGLIRKSTLAALAKREGFDTLPGDFKDWMTSYGIEDDGTGTAGKDEDSLQESDLAGLQTEEFEQIFGN</sequence>
<dbReference type="AlphaFoldDB" id="A0A8H6VI32"/>
<evidence type="ECO:0000313" key="2">
    <source>
        <dbReference type="EMBL" id="KAF7187550.1"/>
    </source>
</evidence>
<evidence type="ECO:0000313" key="3">
    <source>
        <dbReference type="Proteomes" id="UP000660729"/>
    </source>
</evidence>
<dbReference type="EMBL" id="JABCIY010000227">
    <property type="protein sequence ID" value="KAF7187550.1"/>
    <property type="molecule type" value="Genomic_DNA"/>
</dbReference>